<organism evidence="1 2">
    <name type="scientific">Terrimicrobium sacchariphilum</name>
    <dbReference type="NCBI Taxonomy" id="690879"/>
    <lineage>
        <taxon>Bacteria</taxon>
        <taxon>Pseudomonadati</taxon>
        <taxon>Verrucomicrobiota</taxon>
        <taxon>Terrimicrobiia</taxon>
        <taxon>Terrimicrobiales</taxon>
        <taxon>Terrimicrobiaceae</taxon>
        <taxon>Terrimicrobium</taxon>
    </lineage>
</organism>
<proteinExistence type="predicted"/>
<sequence length="422" mass="47275">MKERIAIVGTGVAGLGCAWQLRHDAEITLFEQDSRPGGHTNTVTVCEGGRFVPIDTGFIVFNKVTYPNLCQLFDELGVTIKPSEMSFSVQHLPTGLEYNGMGLNKLFAQRRNITNLRFHALILQIFRFFHIGNKLLAIGGAEALTLGEFVRRHGLGQDFLDLYLVPMSSAVWSTHPNDVLDFPAATLLNFFNNHGFLGVSTHHQWYTVDGGARTYVEKILSAVPATRLTAKVTGVRESADSAEVMLATGERHVFDRVILASHADQTLSVLENPDADQRRLLSAFRYQLNPALLHTDASVMPRKRLAWASWNYTVDAPGSDRKARVHYWMNALQGVSQEQDYFVSLHADDQVDSSKVLYETTYEHPVFTLEAMRAQAELPKLNTRSSGQRIYFCGSYFRYGFHEDAYKSAVDLAKVLRPNLAS</sequence>
<dbReference type="Pfam" id="PF13450">
    <property type="entry name" value="NAD_binding_8"/>
    <property type="match status" value="1"/>
</dbReference>
<name>A0A146G4A1_TERSA</name>
<dbReference type="Gene3D" id="3.50.50.60">
    <property type="entry name" value="FAD/NAD(P)-binding domain"/>
    <property type="match status" value="1"/>
</dbReference>
<dbReference type="PANTHER" id="PTHR42923:SF17">
    <property type="entry name" value="AMINE OXIDASE DOMAIN-CONTAINING PROTEIN"/>
    <property type="match status" value="1"/>
</dbReference>
<dbReference type="OrthoDB" id="9814556at2"/>
<dbReference type="InterPro" id="IPR050464">
    <property type="entry name" value="Zeta_carotene_desat/Oxidored"/>
</dbReference>
<dbReference type="GO" id="GO:0016491">
    <property type="term" value="F:oxidoreductase activity"/>
    <property type="evidence" value="ECO:0007669"/>
    <property type="project" value="TreeGrafter"/>
</dbReference>
<keyword evidence="2" id="KW-1185">Reference proteome</keyword>
<dbReference type="PROSITE" id="PS51257">
    <property type="entry name" value="PROKAR_LIPOPROTEIN"/>
    <property type="match status" value="1"/>
</dbReference>
<dbReference type="InterPro" id="IPR036188">
    <property type="entry name" value="FAD/NAD-bd_sf"/>
</dbReference>
<dbReference type="Gene3D" id="1.10.405.20">
    <property type="match status" value="1"/>
</dbReference>
<evidence type="ECO:0000313" key="1">
    <source>
        <dbReference type="EMBL" id="GAT31626.1"/>
    </source>
</evidence>
<dbReference type="Proteomes" id="UP000076023">
    <property type="component" value="Unassembled WGS sequence"/>
</dbReference>
<dbReference type="PANTHER" id="PTHR42923">
    <property type="entry name" value="PROTOPORPHYRINOGEN OXIDASE"/>
    <property type="match status" value="1"/>
</dbReference>
<dbReference type="RefSeq" id="WP_075077521.1">
    <property type="nucleotide sequence ID" value="NZ_BDCO01000002.1"/>
</dbReference>
<dbReference type="AlphaFoldDB" id="A0A146G4A1"/>
<evidence type="ECO:0000313" key="2">
    <source>
        <dbReference type="Proteomes" id="UP000076023"/>
    </source>
</evidence>
<protein>
    <submittedName>
        <fullName evidence="1">Predicted NAD/FAD-binding protein</fullName>
    </submittedName>
</protein>
<dbReference type="EMBL" id="BDCO01000002">
    <property type="protein sequence ID" value="GAT31626.1"/>
    <property type="molecule type" value="Genomic_DNA"/>
</dbReference>
<comment type="caution">
    <text evidence="1">The sequence shown here is derived from an EMBL/GenBank/DDBJ whole genome shotgun (WGS) entry which is preliminary data.</text>
</comment>
<accession>A0A146G4A1</accession>
<gene>
    <name evidence="1" type="ORF">TSACC_220</name>
</gene>
<dbReference type="SUPFAM" id="SSF51905">
    <property type="entry name" value="FAD/NAD(P)-binding domain"/>
    <property type="match status" value="1"/>
</dbReference>
<reference evidence="2" key="1">
    <citation type="journal article" date="2017" name="Genome Announc.">
        <title>Draft Genome Sequence of Terrimicrobium sacchariphilum NM-5T, a Facultative Anaerobic Soil Bacterium of the Class Spartobacteria.</title>
        <authorList>
            <person name="Qiu Y.L."/>
            <person name="Tourlousse D.M."/>
            <person name="Matsuura N."/>
            <person name="Ohashi A."/>
            <person name="Sekiguchi Y."/>
        </authorList>
    </citation>
    <scope>NUCLEOTIDE SEQUENCE [LARGE SCALE GENOMIC DNA]</scope>
    <source>
        <strain evidence="2">NM-5</strain>
    </source>
</reference>
<dbReference type="InParanoid" id="A0A146G4A1"/>
<dbReference type="STRING" id="690879.TSACC_220"/>